<name>A0A8E4RAJ1_MYCMU</name>
<keyword evidence="3" id="KW-1185">Reference proteome</keyword>
<evidence type="ECO:0000313" key="3">
    <source>
        <dbReference type="Proteomes" id="UP000309231"/>
    </source>
</evidence>
<gene>
    <name evidence="2" type="ORF">C1S78_006525</name>
</gene>
<sequence length="211" mass="22067">MLVERPGQSACRWLTSEPAATVHGVTRRQVKTAAATVLAAAMIPAMSACSDGGNGGSAPAGGPSGPAASGPAKHGPMFPVCGGVSDQTVSQLTQVPGLVNTAKNSVGCQWLVNGGILGPHFSFTWYRGSPIGRERKTEERTRADVNDININGHSGFVALGEDPMIGKSLCEVGIQFDDDFIEWSISFSQKPFPDPCDIAKELSRQSIANAK</sequence>
<proteinExistence type="predicted"/>
<feature type="region of interest" description="Disordered" evidence="1">
    <location>
        <begin position="51"/>
        <end position="72"/>
    </location>
</feature>
<dbReference type="EMBL" id="CP062008">
    <property type="protein sequence ID" value="QPG70622.1"/>
    <property type="molecule type" value="Genomic_DNA"/>
</dbReference>
<organism evidence="2 3">
    <name type="scientific">Mycolicibacterium mucogenicum DSM 44124</name>
    <dbReference type="NCBI Taxonomy" id="1226753"/>
    <lineage>
        <taxon>Bacteria</taxon>
        <taxon>Bacillati</taxon>
        <taxon>Actinomycetota</taxon>
        <taxon>Actinomycetes</taxon>
        <taxon>Mycobacteriales</taxon>
        <taxon>Mycobacteriaceae</taxon>
        <taxon>Mycolicibacterium</taxon>
    </lineage>
</organism>
<evidence type="ECO:0000256" key="1">
    <source>
        <dbReference type="SAM" id="MobiDB-lite"/>
    </source>
</evidence>
<feature type="compositionally biased region" description="Gly residues" evidence="1">
    <location>
        <begin position="52"/>
        <end position="64"/>
    </location>
</feature>
<dbReference type="AlphaFoldDB" id="A0A8E4RAJ1"/>
<reference evidence="2 3" key="2">
    <citation type="journal article" date="2019" name="Sci. Rep.">
        <title>Insight into the biology of Mycobacterium mucogenicum and Mycobacterium neoaurum clade members.</title>
        <authorList>
            <person name="Behra P.R.K."/>
            <person name="Pettersson B.M.F."/>
            <person name="Ramesh M."/>
            <person name="Dasgupta S."/>
            <person name="Kirsebom L.A."/>
        </authorList>
    </citation>
    <scope>NUCLEOTIDE SEQUENCE [LARGE SCALE GENOMIC DNA]</scope>
    <source>
        <strain evidence="2 3">DSM 44124</strain>
    </source>
</reference>
<accession>A0A8E4RAJ1</accession>
<dbReference type="InterPro" id="IPR024520">
    <property type="entry name" value="DUF3558"/>
</dbReference>
<protein>
    <submittedName>
        <fullName evidence="2">DUF3558 domain-containing protein</fullName>
    </submittedName>
</protein>
<dbReference type="Pfam" id="PF12079">
    <property type="entry name" value="DUF3558"/>
    <property type="match status" value="1"/>
</dbReference>
<dbReference type="KEGG" id="mmuc:C1S78_006525"/>
<dbReference type="Proteomes" id="UP000309231">
    <property type="component" value="Chromosome"/>
</dbReference>
<evidence type="ECO:0000313" key="2">
    <source>
        <dbReference type="EMBL" id="QPG70622.1"/>
    </source>
</evidence>
<reference evidence="2 3" key="1">
    <citation type="journal article" date="2019" name="BMC Evol. Biol.">
        <title>Comparative genomics of Mycobacterium mucogenicum and Mycobacterium neoaurum clade members emphasizing tRNA and non-coding RNA.</title>
        <authorList>
            <person name="Behra P.R.K."/>
            <person name="Pettersson B.M.F."/>
            <person name="Das S."/>
            <person name="Dasgupta S."/>
            <person name="Kirsebom L.A."/>
        </authorList>
    </citation>
    <scope>NUCLEOTIDE SEQUENCE [LARGE SCALE GENOMIC DNA]</scope>
    <source>
        <strain evidence="2 3">DSM 44124</strain>
    </source>
</reference>